<name>A0A063YAM0_9GAMM</name>
<dbReference type="CDD" id="cd06445">
    <property type="entry name" value="ATase"/>
    <property type="match status" value="1"/>
</dbReference>
<dbReference type="GO" id="GO:0006281">
    <property type="term" value="P:DNA repair"/>
    <property type="evidence" value="ECO:0007669"/>
    <property type="project" value="InterPro"/>
</dbReference>
<reference evidence="3 4" key="1">
    <citation type="journal article" date="2005" name="Int. J. Syst. Evol. Microbiol.">
        <title>Nitrincola lacisaponensis gen. nov., sp. nov., a novel alkaliphilic bacterium isolated from an alkaline, saline lake.</title>
        <authorList>
            <person name="Dimitriu P.A."/>
            <person name="Shukla S.K."/>
            <person name="Conradt J."/>
            <person name="Marquez M.C."/>
            <person name="Ventosa A."/>
            <person name="Maglia A."/>
            <person name="Peyton B.M."/>
            <person name="Pinkart H.C."/>
            <person name="Mormile M.R."/>
        </authorList>
    </citation>
    <scope>NUCLEOTIDE SEQUENCE [LARGE SCALE GENOMIC DNA]</scope>
    <source>
        <strain evidence="3 4">4CA</strain>
    </source>
</reference>
<dbReference type="InterPro" id="IPR052520">
    <property type="entry name" value="ATL_DNA_repair"/>
</dbReference>
<evidence type="ECO:0000313" key="4">
    <source>
        <dbReference type="Proteomes" id="UP000027318"/>
    </source>
</evidence>
<dbReference type="SUPFAM" id="SSF46767">
    <property type="entry name" value="Methylated DNA-protein cysteine methyltransferase, C-terminal domain"/>
    <property type="match status" value="1"/>
</dbReference>
<keyword evidence="4" id="KW-1185">Reference proteome</keyword>
<dbReference type="OrthoDB" id="9132167at2"/>
<feature type="domain" description="Methylated-DNA-[protein]-cysteine S-methyltransferase DNA binding" evidence="2">
    <location>
        <begin position="9"/>
        <end position="83"/>
    </location>
</feature>
<dbReference type="InterPro" id="IPR036388">
    <property type="entry name" value="WH-like_DNA-bd_sf"/>
</dbReference>
<keyword evidence="3" id="KW-0489">Methyltransferase</keyword>
<dbReference type="Pfam" id="PF01035">
    <property type="entry name" value="DNA_binding_1"/>
    <property type="match status" value="1"/>
</dbReference>
<protein>
    <submittedName>
        <fullName evidence="3">Methylated-DNA--protein-cysteine methyltransferase-related protein</fullName>
    </submittedName>
</protein>
<dbReference type="GO" id="GO:0032259">
    <property type="term" value="P:methylation"/>
    <property type="evidence" value="ECO:0007669"/>
    <property type="project" value="UniProtKB-KW"/>
</dbReference>
<proteinExistence type="predicted"/>
<dbReference type="Gene3D" id="1.10.10.10">
    <property type="entry name" value="Winged helix-like DNA-binding domain superfamily/Winged helix DNA-binding domain"/>
    <property type="match status" value="1"/>
</dbReference>
<dbReference type="RefSeq" id="WP_084154317.1">
    <property type="nucleotide sequence ID" value="NZ_JMSZ01000001.1"/>
</dbReference>
<dbReference type="GO" id="GO:0008168">
    <property type="term" value="F:methyltransferase activity"/>
    <property type="evidence" value="ECO:0007669"/>
    <property type="project" value="UniProtKB-KW"/>
</dbReference>
<keyword evidence="1" id="KW-0227">DNA damage</keyword>
<organism evidence="3 4">
    <name type="scientific">Nitrincola lacisaponensis</name>
    <dbReference type="NCBI Taxonomy" id="267850"/>
    <lineage>
        <taxon>Bacteria</taxon>
        <taxon>Pseudomonadati</taxon>
        <taxon>Pseudomonadota</taxon>
        <taxon>Gammaproteobacteria</taxon>
        <taxon>Oceanospirillales</taxon>
        <taxon>Oceanospirillaceae</taxon>
        <taxon>Nitrincola</taxon>
    </lineage>
</organism>
<dbReference type="AlphaFoldDB" id="A0A063YAM0"/>
<dbReference type="InterPro" id="IPR036217">
    <property type="entry name" value="MethylDNA_cys_MeTrfase_DNAb"/>
</dbReference>
<dbReference type="STRING" id="267850.ADINL_0032"/>
<dbReference type="PANTHER" id="PTHR42942">
    <property type="entry name" value="6-O-METHYLGUANINE DNA METHYLTRANSFERASE"/>
    <property type="match status" value="1"/>
</dbReference>
<dbReference type="EMBL" id="JMSZ01000001">
    <property type="protein sequence ID" value="KDE41352.1"/>
    <property type="molecule type" value="Genomic_DNA"/>
</dbReference>
<gene>
    <name evidence="3" type="ORF">ADINL_0032</name>
</gene>
<accession>A0A063YAM0</accession>
<dbReference type="PATRIC" id="fig|267850.7.peg.32"/>
<evidence type="ECO:0000259" key="2">
    <source>
        <dbReference type="Pfam" id="PF01035"/>
    </source>
</evidence>
<dbReference type="PANTHER" id="PTHR42942:SF1">
    <property type="entry name" value="ALKYLTRANSFERASE-LIKE PROTEIN 1"/>
    <property type="match status" value="1"/>
</dbReference>
<evidence type="ECO:0000313" key="3">
    <source>
        <dbReference type="EMBL" id="KDE41352.1"/>
    </source>
</evidence>
<comment type="caution">
    <text evidence="3">The sequence shown here is derived from an EMBL/GenBank/DDBJ whole genome shotgun (WGS) entry which is preliminary data.</text>
</comment>
<sequence length="99" mass="10954">MSSQMHCDWKTQLYTLLAALPADRVVSYGGLARQLDGVNARMVARAMASLPEGTSLPWHRVIRSDGHLPDHAGSAEQRARLLADGILLEGNRVPRQYFL</sequence>
<evidence type="ECO:0000256" key="1">
    <source>
        <dbReference type="ARBA" id="ARBA00022763"/>
    </source>
</evidence>
<dbReference type="InterPro" id="IPR014048">
    <property type="entry name" value="MethylDNA_cys_MeTrfase_DNA-bd"/>
</dbReference>
<keyword evidence="3" id="KW-0808">Transferase</keyword>
<dbReference type="Proteomes" id="UP000027318">
    <property type="component" value="Unassembled WGS sequence"/>
</dbReference>